<comment type="caution">
    <text evidence="1">The sequence shown here is derived from an EMBL/GenBank/DDBJ whole genome shotgun (WGS) entry which is preliminary data.</text>
</comment>
<evidence type="ECO:0000313" key="1">
    <source>
        <dbReference type="EMBL" id="KKM00587.1"/>
    </source>
</evidence>
<dbReference type="AlphaFoldDB" id="A0A0F9HBV3"/>
<gene>
    <name evidence="1" type="ORF">LCGC14_1802880</name>
</gene>
<reference evidence="1" key="1">
    <citation type="journal article" date="2015" name="Nature">
        <title>Complex archaea that bridge the gap between prokaryotes and eukaryotes.</title>
        <authorList>
            <person name="Spang A."/>
            <person name="Saw J.H."/>
            <person name="Jorgensen S.L."/>
            <person name="Zaremba-Niedzwiedzka K."/>
            <person name="Martijn J."/>
            <person name="Lind A.E."/>
            <person name="van Eijk R."/>
            <person name="Schleper C."/>
            <person name="Guy L."/>
            <person name="Ettema T.J."/>
        </authorList>
    </citation>
    <scope>NUCLEOTIDE SEQUENCE</scope>
</reference>
<protein>
    <submittedName>
        <fullName evidence="1">Uncharacterized protein</fullName>
    </submittedName>
</protein>
<accession>A0A0F9HBV3</accession>
<organism evidence="1">
    <name type="scientific">marine sediment metagenome</name>
    <dbReference type="NCBI Taxonomy" id="412755"/>
    <lineage>
        <taxon>unclassified sequences</taxon>
        <taxon>metagenomes</taxon>
        <taxon>ecological metagenomes</taxon>
    </lineage>
</organism>
<sequence>MTGWVLIWILVVRVGFEFIIIPDEQQMPSHDTCIQTKYAKEKQLSENPVEWGDFTSYSVRCEYKK</sequence>
<proteinExistence type="predicted"/>
<name>A0A0F9HBV3_9ZZZZ</name>
<dbReference type="EMBL" id="LAZR01017399">
    <property type="protein sequence ID" value="KKM00587.1"/>
    <property type="molecule type" value="Genomic_DNA"/>
</dbReference>